<evidence type="ECO:0000313" key="3">
    <source>
        <dbReference type="Proteomes" id="UP000324585"/>
    </source>
</evidence>
<accession>A0A5J4Z1F6</accession>
<dbReference type="Pfam" id="PF01613">
    <property type="entry name" value="Flavin_Reduct"/>
    <property type="match status" value="1"/>
</dbReference>
<dbReference type="InterPro" id="IPR002563">
    <property type="entry name" value="Flavin_Rdtase-like_dom"/>
</dbReference>
<protein>
    <recommendedName>
        <fullName evidence="1">Flavin reductase like domain-containing protein</fullName>
    </recommendedName>
</protein>
<dbReference type="Proteomes" id="UP000324585">
    <property type="component" value="Unassembled WGS sequence"/>
</dbReference>
<reference evidence="3" key="1">
    <citation type="journal article" date="2019" name="Nat. Commun.">
        <title>Expansion of phycobilisome linker gene families in mesophilic red algae.</title>
        <authorList>
            <person name="Lee J."/>
            <person name="Kim D."/>
            <person name="Bhattacharya D."/>
            <person name="Yoon H.S."/>
        </authorList>
    </citation>
    <scope>NUCLEOTIDE SEQUENCE [LARGE SCALE GENOMIC DNA]</scope>
    <source>
        <strain evidence="3">CCMP 1328</strain>
    </source>
</reference>
<organism evidence="2 3">
    <name type="scientific">Porphyridium purpureum</name>
    <name type="common">Red alga</name>
    <name type="synonym">Porphyridium cruentum</name>
    <dbReference type="NCBI Taxonomy" id="35688"/>
    <lineage>
        <taxon>Eukaryota</taxon>
        <taxon>Rhodophyta</taxon>
        <taxon>Bangiophyceae</taxon>
        <taxon>Porphyridiales</taxon>
        <taxon>Porphyridiaceae</taxon>
        <taxon>Porphyridium</taxon>
    </lineage>
</organism>
<dbReference type="InterPro" id="IPR012349">
    <property type="entry name" value="Split_barrel_FMN-bd"/>
</dbReference>
<dbReference type="SUPFAM" id="SSF50475">
    <property type="entry name" value="FMN-binding split barrel"/>
    <property type="match status" value="1"/>
</dbReference>
<dbReference type="GO" id="GO:0010181">
    <property type="term" value="F:FMN binding"/>
    <property type="evidence" value="ECO:0007669"/>
    <property type="project" value="InterPro"/>
</dbReference>
<sequence>MAFVSALRPTWGTDRRPHGKSARVVRFLGHESCRVVQQRFDLRVRSRLNVIRMDAQQSSPSPKLHSQVFSLATLNRDGSTNMNIVTYVTPVSIHPQRLWALSLFVDTQSHENFTRSRVARLQLLCKDHARLVPLLGKQSGRHVNKVHELARMGVELENVVVPSEKSLEDNPAFALQVLPGIQGFVDLRWNPERQVSRIPCGDHDLFICALEYFHACGPDEQEDNTLHTDFLAKLTSD</sequence>
<keyword evidence="3" id="KW-1185">Reference proteome</keyword>
<feature type="domain" description="Flavin reductase like" evidence="1">
    <location>
        <begin position="65"/>
        <end position="218"/>
    </location>
</feature>
<dbReference type="AlphaFoldDB" id="A0A5J4Z1F6"/>
<comment type="caution">
    <text evidence="2">The sequence shown here is derived from an EMBL/GenBank/DDBJ whole genome shotgun (WGS) entry which is preliminary data.</text>
</comment>
<dbReference type="EMBL" id="VRMN01000002">
    <property type="protein sequence ID" value="KAA8496982.1"/>
    <property type="molecule type" value="Genomic_DNA"/>
</dbReference>
<proteinExistence type="predicted"/>
<gene>
    <name evidence="2" type="ORF">FVE85_0711</name>
</gene>
<evidence type="ECO:0000313" key="2">
    <source>
        <dbReference type="EMBL" id="KAA8496982.1"/>
    </source>
</evidence>
<dbReference type="OrthoDB" id="507659at2759"/>
<name>A0A5J4Z1F6_PORPP</name>
<evidence type="ECO:0000259" key="1">
    <source>
        <dbReference type="Pfam" id="PF01613"/>
    </source>
</evidence>
<dbReference type="Gene3D" id="2.30.110.10">
    <property type="entry name" value="Electron Transport, Fmn-binding Protein, Chain A"/>
    <property type="match status" value="1"/>
</dbReference>